<keyword evidence="3" id="KW-1133">Transmembrane helix</keyword>
<organism evidence="6 7">
    <name type="scientific">Billgrantia ethanolica</name>
    <dbReference type="NCBI Taxonomy" id="2733486"/>
    <lineage>
        <taxon>Bacteria</taxon>
        <taxon>Pseudomonadati</taxon>
        <taxon>Pseudomonadota</taxon>
        <taxon>Gammaproteobacteria</taxon>
        <taxon>Oceanospirillales</taxon>
        <taxon>Halomonadaceae</taxon>
        <taxon>Billgrantia</taxon>
    </lineage>
</organism>
<dbReference type="Gene3D" id="3.30.70.270">
    <property type="match status" value="1"/>
</dbReference>
<protein>
    <recommendedName>
        <fullName evidence="1">diguanylate cyclase</fullName>
        <ecNumber evidence="1">2.7.7.65</ecNumber>
    </recommendedName>
</protein>
<dbReference type="InterPro" id="IPR000160">
    <property type="entry name" value="GGDEF_dom"/>
</dbReference>
<keyword evidence="7" id="KW-1185">Reference proteome</keyword>
<dbReference type="InterPro" id="IPR029787">
    <property type="entry name" value="Nucleotide_cyclase"/>
</dbReference>
<reference evidence="6 7" key="1">
    <citation type="journal article" date="2021" name="Front. Microbiol.">
        <title>Aerobic Denitrification and Heterotrophic Sulfur Oxidation in the Genus Halomonas Revealed by Six Novel Species Characterizations and Genome-Based Analysis.</title>
        <authorList>
            <person name="Wang L."/>
            <person name="Shao Z."/>
        </authorList>
    </citation>
    <scope>NUCLEOTIDE SEQUENCE [LARGE SCALE GENOMIC DNA]</scope>
    <source>
        <strain evidence="6 7">MCCC 1A11081</strain>
    </source>
</reference>
<dbReference type="PANTHER" id="PTHR45138">
    <property type="entry name" value="REGULATORY COMPONENTS OF SENSORY TRANSDUCTION SYSTEM"/>
    <property type="match status" value="1"/>
</dbReference>
<dbReference type="NCBIfam" id="TIGR00254">
    <property type="entry name" value="GGDEF"/>
    <property type="match status" value="1"/>
</dbReference>
<feature type="transmembrane region" description="Helical" evidence="3">
    <location>
        <begin position="162"/>
        <end position="186"/>
    </location>
</feature>
<dbReference type="Proteomes" id="UP001320168">
    <property type="component" value="Unassembled WGS sequence"/>
</dbReference>
<evidence type="ECO:0000313" key="7">
    <source>
        <dbReference type="Proteomes" id="UP001320168"/>
    </source>
</evidence>
<dbReference type="InterPro" id="IPR050469">
    <property type="entry name" value="Diguanylate_Cyclase"/>
</dbReference>
<feature type="transmembrane region" description="Helical" evidence="3">
    <location>
        <begin position="15"/>
        <end position="36"/>
    </location>
</feature>
<evidence type="ECO:0000256" key="3">
    <source>
        <dbReference type="SAM" id="Phobius"/>
    </source>
</evidence>
<dbReference type="PANTHER" id="PTHR45138:SF9">
    <property type="entry name" value="DIGUANYLATE CYCLASE DGCM-RELATED"/>
    <property type="match status" value="1"/>
</dbReference>
<evidence type="ECO:0000256" key="1">
    <source>
        <dbReference type="ARBA" id="ARBA00012528"/>
    </source>
</evidence>
<dbReference type="PROSITE" id="PS50885">
    <property type="entry name" value="HAMP"/>
    <property type="match status" value="1"/>
</dbReference>
<dbReference type="EMBL" id="JABFTX010000005">
    <property type="protein sequence ID" value="MCE8005239.1"/>
    <property type="molecule type" value="Genomic_DNA"/>
</dbReference>
<gene>
    <name evidence="6" type="ORF">HOP53_20610</name>
</gene>
<dbReference type="CDD" id="cd01949">
    <property type="entry name" value="GGDEF"/>
    <property type="match status" value="1"/>
</dbReference>
<dbReference type="PROSITE" id="PS50887">
    <property type="entry name" value="GGDEF"/>
    <property type="match status" value="1"/>
</dbReference>
<comment type="catalytic activity">
    <reaction evidence="2">
        <text>2 GTP = 3',3'-c-di-GMP + 2 diphosphate</text>
        <dbReference type="Rhea" id="RHEA:24898"/>
        <dbReference type="ChEBI" id="CHEBI:33019"/>
        <dbReference type="ChEBI" id="CHEBI:37565"/>
        <dbReference type="ChEBI" id="CHEBI:58805"/>
        <dbReference type="EC" id="2.7.7.65"/>
    </reaction>
</comment>
<dbReference type="InterPro" id="IPR003660">
    <property type="entry name" value="HAMP_dom"/>
</dbReference>
<sequence>MDRRAGRRSLTAKQAGLTLAIALLLSIIAGIVELALDARAMRHEIVLETHYRIDLVHGTAAEAAFQLNPELATQVAEGLLSGGRIASVTISDDFGRVMAERRHDDSDTSSWMVQALFADILHYRKPLVYQIGSDNAPTSIGELELTLSLDSLSRDFIDRSQLIFSLGVAKALAIAALLALVFHWFITRPLLKVHAAITETDPSQPGRWSKPVMGVHGNDELGHLVESVDRLLQAFQHGLDQRDQLQQISTMDGLTGIANRRHFDAFLSQEWQRAQQGNHDISVIFIDIDHFKEFNDHYGHVAGDDTLRAVAHSLTRVIHRPSDLVARYGGEEFVCVLPETNLAGAQRVAERIQKEIHALDIPHAHATQAGRVTASLGVASSYPAQDDVAGFEALLAEADHQLYRAKRQGRDRVAVQT</sequence>
<dbReference type="SUPFAM" id="SSF55073">
    <property type="entry name" value="Nucleotide cyclase"/>
    <property type="match status" value="1"/>
</dbReference>
<name>A0ABS9A8X2_9GAMM</name>
<dbReference type="SMART" id="SM00267">
    <property type="entry name" value="GGDEF"/>
    <property type="match status" value="1"/>
</dbReference>
<feature type="domain" description="GGDEF" evidence="5">
    <location>
        <begin position="279"/>
        <end position="417"/>
    </location>
</feature>
<evidence type="ECO:0000313" key="6">
    <source>
        <dbReference type="EMBL" id="MCE8005239.1"/>
    </source>
</evidence>
<evidence type="ECO:0000259" key="4">
    <source>
        <dbReference type="PROSITE" id="PS50885"/>
    </source>
</evidence>
<keyword evidence="3" id="KW-0472">Membrane</keyword>
<proteinExistence type="predicted"/>
<keyword evidence="3" id="KW-0812">Transmembrane</keyword>
<evidence type="ECO:0000256" key="2">
    <source>
        <dbReference type="ARBA" id="ARBA00034247"/>
    </source>
</evidence>
<comment type="caution">
    <text evidence="6">The sequence shown here is derived from an EMBL/GenBank/DDBJ whole genome shotgun (WGS) entry which is preliminary data.</text>
</comment>
<dbReference type="InterPro" id="IPR043128">
    <property type="entry name" value="Rev_trsase/Diguanyl_cyclase"/>
</dbReference>
<accession>A0ABS9A8X2</accession>
<dbReference type="Gene3D" id="6.10.340.10">
    <property type="match status" value="1"/>
</dbReference>
<dbReference type="EC" id="2.7.7.65" evidence="1"/>
<evidence type="ECO:0000259" key="5">
    <source>
        <dbReference type="PROSITE" id="PS50887"/>
    </source>
</evidence>
<feature type="domain" description="HAMP" evidence="4">
    <location>
        <begin position="184"/>
        <end position="240"/>
    </location>
</feature>
<dbReference type="Pfam" id="PF00990">
    <property type="entry name" value="GGDEF"/>
    <property type="match status" value="1"/>
</dbReference>